<dbReference type="Proteomes" id="UP000769780">
    <property type="component" value="Unassembled WGS sequence"/>
</dbReference>
<evidence type="ECO:0000259" key="1">
    <source>
        <dbReference type="Pfam" id="PF01636"/>
    </source>
</evidence>
<comment type="caution">
    <text evidence="2">The sequence shown here is derived from an EMBL/GenBank/DDBJ whole genome shotgun (WGS) entry which is preliminary data.</text>
</comment>
<dbReference type="InterPro" id="IPR011009">
    <property type="entry name" value="Kinase-like_dom_sf"/>
</dbReference>
<dbReference type="Pfam" id="PF01636">
    <property type="entry name" value="APH"/>
    <property type="match status" value="1"/>
</dbReference>
<name>A0ABS7K9K2_9BACI</name>
<feature type="domain" description="Aminoglycoside phosphotransferase" evidence="1">
    <location>
        <begin position="14"/>
        <end position="211"/>
    </location>
</feature>
<sequence>MEDLLGQDWEIIPAGGATGTAYFAQHEKQRLFLKRNSSPFLAVLSAEGIVPKLVWTKRLENGDVITAQQWLNGRELKSIDMADNSVAKLLNKIHRSKPLLNMLTRLGKTPIQPETVFHLINKDLDEGVTGLPIVAAALEFLTNELENIDHHEKVVCHCDVNHNNWLLTENNQLYLIDWDGAIIADPAIDLGLLLYSYIPREDWENWLERYGLPLTENLMLRMKWYVLAQALSSIQWHKNQDRLAEMDSWIEFLKNAFQK</sequence>
<evidence type="ECO:0000313" key="3">
    <source>
        <dbReference type="Proteomes" id="UP000769780"/>
    </source>
</evidence>
<keyword evidence="3" id="KW-1185">Reference proteome</keyword>
<gene>
    <name evidence="2" type="ORF">H0185_19490</name>
</gene>
<dbReference type="InterPro" id="IPR052077">
    <property type="entry name" value="CcrZ_PhaseVar_Mediator"/>
</dbReference>
<dbReference type="SUPFAM" id="SSF56112">
    <property type="entry name" value="Protein kinase-like (PK-like)"/>
    <property type="match status" value="1"/>
</dbReference>
<protein>
    <submittedName>
        <fullName evidence="2">Phosphotransferase family protein</fullName>
    </submittedName>
</protein>
<dbReference type="PANTHER" id="PTHR40086">
    <property type="entry name" value="PHOSPHOTRANSFERASE YTMP-RELATED"/>
    <property type="match status" value="1"/>
</dbReference>
<dbReference type="RefSeq" id="WP_221875174.1">
    <property type="nucleotide sequence ID" value="NZ_JACWFH010000031.1"/>
</dbReference>
<accession>A0ABS7K9K2</accession>
<evidence type="ECO:0000313" key="2">
    <source>
        <dbReference type="EMBL" id="MBY0098953.1"/>
    </source>
</evidence>
<dbReference type="InterPro" id="IPR002575">
    <property type="entry name" value="Aminoglycoside_PTrfase"/>
</dbReference>
<reference evidence="2 3" key="1">
    <citation type="submission" date="2020-07" db="EMBL/GenBank/DDBJ databases">
        <title>Fungal Genomes of the International Space Station.</title>
        <authorList>
            <person name="Seuylemezian A."/>
            <person name="Singh N.K."/>
            <person name="Wood J."/>
            <person name="Venkateswaran K."/>
        </authorList>
    </citation>
    <scope>NUCLEOTIDE SEQUENCE [LARGE SCALE GENOMIC DNA]</scope>
    <source>
        <strain evidence="2 3">PL-B2</strain>
    </source>
</reference>
<dbReference type="EMBL" id="JACWFH010000031">
    <property type="protein sequence ID" value="MBY0098953.1"/>
    <property type="molecule type" value="Genomic_DNA"/>
</dbReference>
<dbReference type="PANTHER" id="PTHR40086:SF1">
    <property type="entry name" value="CELL CYCLE REGULATOR CCRZ"/>
    <property type="match status" value="1"/>
</dbReference>
<proteinExistence type="predicted"/>
<organism evidence="2 3">
    <name type="scientific">Mesobacillus maritimus</name>
    <dbReference type="NCBI Taxonomy" id="1643336"/>
    <lineage>
        <taxon>Bacteria</taxon>
        <taxon>Bacillati</taxon>
        <taxon>Bacillota</taxon>
        <taxon>Bacilli</taxon>
        <taxon>Bacillales</taxon>
        <taxon>Bacillaceae</taxon>
        <taxon>Mesobacillus</taxon>
    </lineage>
</organism>
<dbReference type="Gene3D" id="3.90.1200.10">
    <property type="match status" value="1"/>
</dbReference>